<keyword evidence="4" id="KW-1185">Reference proteome</keyword>
<evidence type="ECO:0000256" key="1">
    <source>
        <dbReference type="SAM" id="MobiDB-lite"/>
    </source>
</evidence>
<feature type="compositionally biased region" description="Basic and acidic residues" evidence="1">
    <location>
        <begin position="102"/>
        <end position="126"/>
    </location>
</feature>
<gene>
    <name evidence="3" type="ORF">TDSAC_1206</name>
</gene>
<dbReference type="Proteomes" id="UP000244792">
    <property type="component" value="Chromosome"/>
</dbReference>
<sequence>MLINKHLYFITFVLVSVFIFAGVSYSKGVGPIPSKNNPGIFEIFDKKSNHGQGIKEINMEKNKEKKEIQNEFKEEIQEKNQIKNNGGSEENITNEQNQIEQLKQEKKDVNKEYTNELKANGKENKQ</sequence>
<dbReference type="EMBL" id="CP020921">
    <property type="protein sequence ID" value="AWB10549.1"/>
    <property type="molecule type" value="Genomic_DNA"/>
</dbReference>
<name>A0A2R4W181_THEAF</name>
<dbReference type="RefSeq" id="WP_150130306.1">
    <property type="nucleotide sequence ID" value="NZ_CP020921.1"/>
</dbReference>
<evidence type="ECO:0000313" key="4">
    <source>
        <dbReference type="Proteomes" id="UP000244792"/>
    </source>
</evidence>
<keyword evidence="2" id="KW-0812">Transmembrane</keyword>
<evidence type="ECO:0000256" key="2">
    <source>
        <dbReference type="SAM" id="Phobius"/>
    </source>
</evidence>
<keyword evidence="2" id="KW-0472">Membrane</keyword>
<feature type="compositionally biased region" description="Low complexity" evidence="1">
    <location>
        <begin position="82"/>
        <end position="101"/>
    </location>
</feature>
<keyword evidence="2" id="KW-1133">Transmembrane helix</keyword>
<reference evidence="3 4" key="1">
    <citation type="submission" date="2017-04" db="EMBL/GenBank/DDBJ databases">
        <title>Genomic insights into metabolism of Thermodesulfobium acidiphilum.</title>
        <authorList>
            <person name="Toshchakov S.V."/>
            <person name="Frolov E.N."/>
            <person name="Kublanov I.V."/>
            <person name="Samarov N.I."/>
            <person name="Novikov A."/>
            <person name="Lebedinsky A.V."/>
            <person name="Bonch-Osmolovskaya E.A."/>
            <person name="Chernyh N.A."/>
        </authorList>
    </citation>
    <scope>NUCLEOTIDE SEQUENCE [LARGE SCALE GENOMIC DNA]</scope>
    <source>
        <strain evidence="3 4">3127-1</strain>
    </source>
</reference>
<dbReference type="AlphaFoldDB" id="A0A2R4W181"/>
<feature type="transmembrane region" description="Helical" evidence="2">
    <location>
        <begin position="6"/>
        <end position="25"/>
    </location>
</feature>
<proteinExistence type="predicted"/>
<evidence type="ECO:0000313" key="3">
    <source>
        <dbReference type="EMBL" id="AWB10549.1"/>
    </source>
</evidence>
<feature type="region of interest" description="Disordered" evidence="1">
    <location>
        <begin position="80"/>
        <end position="126"/>
    </location>
</feature>
<dbReference type="KEGG" id="taci:TDSAC_1206"/>
<organism evidence="3 4">
    <name type="scientific">Thermodesulfobium acidiphilum</name>
    <dbReference type="NCBI Taxonomy" id="1794699"/>
    <lineage>
        <taxon>Bacteria</taxon>
        <taxon>Pseudomonadati</taxon>
        <taxon>Thermodesulfobiota</taxon>
        <taxon>Thermodesulfobiia</taxon>
        <taxon>Thermodesulfobiales</taxon>
        <taxon>Thermodesulfobiaceae</taxon>
        <taxon>Thermodesulfobium</taxon>
    </lineage>
</organism>
<accession>A0A2R4W181</accession>
<protein>
    <submittedName>
        <fullName evidence="3">Uncharacterized protein</fullName>
    </submittedName>
</protein>